<dbReference type="GO" id="GO:0005886">
    <property type="term" value="C:plasma membrane"/>
    <property type="evidence" value="ECO:0007669"/>
    <property type="project" value="UniProtKB-SubCell"/>
</dbReference>
<evidence type="ECO:0000313" key="10">
    <source>
        <dbReference type="Proteomes" id="UP000308705"/>
    </source>
</evidence>
<dbReference type="PANTHER" id="PTHR23513:SF11">
    <property type="entry name" value="STAPHYLOFERRIN A TRANSPORTER"/>
    <property type="match status" value="1"/>
</dbReference>
<name>A0A4U3M9R2_9ACTN</name>
<comment type="caution">
    <text evidence="9">The sequence shown here is derived from an EMBL/GenBank/DDBJ whole genome shotgun (WGS) entry which is preliminary data.</text>
</comment>
<proteinExistence type="predicted"/>
<dbReference type="GO" id="GO:0022857">
    <property type="term" value="F:transmembrane transporter activity"/>
    <property type="evidence" value="ECO:0007669"/>
    <property type="project" value="InterPro"/>
</dbReference>
<feature type="transmembrane region" description="Helical" evidence="7">
    <location>
        <begin position="251"/>
        <end position="275"/>
    </location>
</feature>
<comment type="subcellular location">
    <subcellularLocation>
        <location evidence="1">Cell membrane</location>
        <topology evidence="1">Multi-pass membrane protein</topology>
    </subcellularLocation>
</comment>
<dbReference type="EMBL" id="SZQA01000030">
    <property type="protein sequence ID" value="TKK85082.1"/>
    <property type="molecule type" value="Genomic_DNA"/>
</dbReference>
<keyword evidence="3" id="KW-1003">Cell membrane</keyword>
<dbReference type="SUPFAM" id="SSF103473">
    <property type="entry name" value="MFS general substrate transporter"/>
    <property type="match status" value="1"/>
</dbReference>
<dbReference type="OrthoDB" id="9775268at2"/>
<feature type="domain" description="Major facilitator superfamily (MFS) profile" evidence="8">
    <location>
        <begin position="1"/>
        <end position="400"/>
    </location>
</feature>
<feature type="transmembrane region" description="Helical" evidence="7">
    <location>
        <begin position="220"/>
        <end position="245"/>
    </location>
</feature>
<keyword evidence="4 7" id="KW-0812">Transmembrane</keyword>
<evidence type="ECO:0000256" key="7">
    <source>
        <dbReference type="SAM" id="Phobius"/>
    </source>
</evidence>
<dbReference type="InterPro" id="IPR036259">
    <property type="entry name" value="MFS_trans_sf"/>
</dbReference>
<sequence>MFRSLRNFNYRLFLSGSVVSNVGTWMQRTAQDWLVLSLTGGSGTALGITVALQFLPIMLFGMWGGVLADRVPKRRLLMTAQTLMAALALAMGVLTVTGQAQVWHVYVMAFTLGLLACVEVPTRQSFVVEMVGRDDLSNAIALNSSSFNLARVVGPAVAGLLINWLGGTGPLFLVNALTFAFTIGGMLLMRTAELRTPEPVKRGKGQAREGVRYVMGKPELLLPVLMVGFVAVFAQSFTTSIALMATEVFDAGASAFGIGSSAFAIGAVVGALLAARRVTPSRRMMVAAGVAFGAAQIAAAVTPAYWAFLIALVPAGLAMITVQTMANSTLQLGASSEMRGRVMGIYVLVFTAGAPIGAPLIGWIAEMAGPRVGIMVSGLLSLTGVAMAVLITRLVAARKAVALNAATASIAV</sequence>
<protein>
    <submittedName>
        <fullName evidence="9">MFS transporter</fullName>
    </submittedName>
</protein>
<keyword evidence="6 7" id="KW-0472">Membrane</keyword>
<evidence type="ECO:0000256" key="2">
    <source>
        <dbReference type="ARBA" id="ARBA00022448"/>
    </source>
</evidence>
<dbReference type="PANTHER" id="PTHR23513">
    <property type="entry name" value="INTEGRAL MEMBRANE EFFLUX PROTEIN-RELATED"/>
    <property type="match status" value="1"/>
</dbReference>
<dbReference type="Pfam" id="PF05977">
    <property type="entry name" value="MFS_3"/>
    <property type="match status" value="1"/>
</dbReference>
<evidence type="ECO:0000313" key="9">
    <source>
        <dbReference type="EMBL" id="TKK85082.1"/>
    </source>
</evidence>
<feature type="transmembrane region" description="Helical" evidence="7">
    <location>
        <begin position="343"/>
        <end position="365"/>
    </location>
</feature>
<dbReference type="InterPro" id="IPR010290">
    <property type="entry name" value="TM_effector"/>
</dbReference>
<dbReference type="AlphaFoldDB" id="A0A4U3M9R2"/>
<dbReference type="CDD" id="cd06173">
    <property type="entry name" value="MFS_MefA_like"/>
    <property type="match status" value="1"/>
</dbReference>
<evidence type="ECO:0000259" key="8">
    <source>
        <dbReference type="PROSITE" id="PS50850"/>
    </source>
</evidence>
<feature type="transmembrane region" description="Helical" evidence="7">
    <location>
        <begin position="171"/>
        <end position="189"/>
    </location>
</feature>
<accession>A0A4U3M9R2</accession>
<dbReference type="Proteomes" id="UP000308705">
    <property type="component" value="Unassembled WGS sequence"/>
</dbReference>
<evidence type="ECO:0000256" key="6">
    <source>
        <dbReference type="ARBA" id="ARBA00023136"/>
    </source>
</evidence>
<dbReference type="Gene3D" id="1.20.1250.20">
    <property type="entry name" value="MFS general substrate transporter like domains"/>
    <property type="match status" value="1"/>
</dbReference>
<reference evidence="9 10" key="1">
    <citation type="submission" date="2019-04" db="EMBL/GenBank/DDBJ databases">
        <title>Herbidospora sp. NEAU-GS14.nov., a novel actinomycete isolated from soil.</title>
        <authorList>
            <person name="Han L."/>
        </authorList>
    </citation>
    <scope>NUCLEOTIDE SEQUENCE [LARGE SCALE GENOMIC DNA]</scope>
    <source>
        <strain evidence="9 10">NEAU-GS14</strain>
    </source>
</reference>
<gene>
    <name evidence="9" type="ORF">FDA94_27045</name>
</gene>
<feature type="transmembrane region" description="Helical" evidence="7">
    <location>
        <begin position="102"/>
        <end position="120"/>
    </location>
</feature>
<dbReference type="InterPro" id="IPR020846">
    <property type="entry name" value="MFS_dom"/>
</dbReference>
<organism evidence="9 10">
    <name type="scientific">Herbidospora galbida</name>
    <dbReference type="NCBI Taxonomy" id="2575442"/>
    <lineage>
        <taxon>Bacteria</taxon>
        <taxon>Bacillati</taxon>
        <taxon>Actinomycetota</taxon>
        <taxon>Actinomycetes</taxon>
        <taxon>Streptosporangiales</taxon>
        <taxon>Streptosporangiaceae</taxon>
        <taxon>Herbidospora</taxon>
    </lineage>
</organism>
<evidence type="ECO:0000256" key="3">
    <source>
        <dbReference type="ARBA" id="ARBA00022475"/>
    </source>
</evidence>
<dbReference type="RefSeq" id="WP_137249888.1">
    <property type="nucleotide sequence ID" value="NZ_SZQA01000030.1"/>
</dbReference>
<feature type="transmembrane region" description="Helical" evidence="7">
    <location>
        <begin position="42"/>
        <end position="64"/>
    </location>
</feature>
<feature type="transmembrane region" description="Helical" evidence="7">
    <location>
        <begin position="76"/>
        <end position="96"/>
    </location>
</feature>
<keyword evidence="10" id="KW-1185">Reference proteome</keyword>
<feature type="transmembrane region" description="Helical" evidence="7">
    <location>
        <begin position="371"/>
        <end position="391"/>
    </location>
</feature>
<evidence type="ECO:0000256" key="4">
    <source>
        <dbReference type="ARBA" id="ARBA00022692"/>
    </source>
</evidence>
<keyword evidence="2" id="KW-0813">Transport</keyword>
<keyword evidence="5 7" id="KW-1133">Transmembrane helix</keyword>
<feature type="transmembrane region" description="Helical" evidence="7">
    <location>
        <begin position="282"/>
        <end position="299"/>
    </location>
</feature>
<dbReference type="PROSITE" id="PS50850">
    <property type="entry name" value="MFS"/>
    <property type="match status" value="1"/>
</dbReference>
<evidence type="ECO:0000256" key="1">
    <source>
        <dbReference type="ARBA" id="ARBA00004651"/>
    </source>
</evidence>
<evidence type="ECO:0000256" key="5">
    <source>
        <dbReference type="ARBA" id="ARBA00022989"/>
    </source>
</evidence>